<dbReference type="EMBL" id="CAUOFW020000970">
    <property type="protein sequence ID" value="CAK9139570.1"/>
    <property type="molecule type" value="Genomic_DNA"/>
</dbReference>
<dbReference type="Proteomes" id="UP001642360">
    <property type="component" value="Unassembled WGS sequence"/>
</dbReference>
<comment type="caution">
    <text evidence="1">The sequence shown here is derived from an EMBL/GenBank/DDBJ whole genome shotgun (WGS) entry which is preliminary data.</text>
</comment>
<organism evidence="1 2">
    <name type="scientific">Ilex paraguariensis</name>
    <name type="common">yerba mate</name>
    <dbReference type="NCBI Taxonomy" id="185542"/>
    <lineage>
        <taxon>Eukaryota</taxon>
        <taxon>Viridiplantae</taxon>
        <taxon>Streptophyta</taxon>
        <taxon>Embryophyta</taxon>
        <taxon>Tracheophyta</taxon>
        <taxon>Spermatophyta</taxon>
        <taxon>Magnoliopsida</taxon>
        <taxon>eudicotyledons</taxon>
        <taxon>Gunneridae</taxon>
        <taxon>Pentapetalae</taxon>
        <taxon>asterids</taxon>
        <taxon>campanulids</taxon>
        <taxon>Aquifoliales</taxon>
        <taxon>Aquifoliaceae</taxon>
        <taxon>Ilex</taxon>
    </lineage>
</organism>
<dbReference type="PANTHER" id="PTHR12825:SF0">
    <property type="entry name" value="VESICLE TRANSPORT PROTEIN SEC20"/>
    <property type="match status" value="1"/>
</dbReference>
<protein>
    <submittedName>
        <fullName evidence="1">Uncharacterized protein</fullName>
    </submittedName>
</protein>
<dbReference type="InterPro" id="IPR005606">
    <property type="entry name" value="Sec20"/>
</dbReference>
<name>A0ABC8R4B4_9AQUA</name>
<dbReference type="PANTHER" id="PTHR12825">
    <property type="entry name" value="BNIP1-RELATED"/>
    <property type="match status" value="1"/>
</dbReference>
<sequence>MRVILFTGFLLFSLAVLYVVTKRMGLLKLQRKVMATLKAGMAGQVEIGPKAGGNGIKVAHVHENAVPKLDVPIEQPMHDEL</sequence>
<dbReference type="AlphaFoldDB" id="A0ABC8R4B4"/>
<evidence type="ECO:0000313" key="2">
    <source>
        <dbReference type="Proteomes" id="UP001642360"/>
    </source>
</evidence>
<evidence type="ECO:0000313" key="1">
    <source>
        <dbReference type="EMBL" id="CAK9139570.1"/>
    </source>
</evidence>
<accession>A0ABC8R4B4</accession>
<proteinExistence type="predicted"/>
<reference evidence="1 2" key="1">
    <citation type="submission" date="2024-02" db="EMBL/GenBank/DDBJ databases">
        <authorList>
            <person name="Vignale AGUSTIN F."/>
            <person name="Sosa J E."/>
            <person name="Modenutti C."/>
        </authorList>
    </citation>
    <scope>NUCLEOTIDE SEQUENCE [LARGE SCALE GENOMIC DNA]</scope>
</reference>
<gene>
    <name evidence="1" type="ORF">ILEXP_LOCUS6958</name>
</gene>
<keyword evidence="2" id="KW-1185">Reference proteome</keyword>